<evidence type="ECO:0000259" key="8">
    <source>
        <dbReference type="PROSITE" id="PS50041"/>
    </source>
</evidence>
<feature type="domain" description="C-type lectin" evidence="8">
    <location>
        <begin position="82"/>
        <end position="215"/>
    </location>
</feature>
<dbReference type="SUPFAM" id="SSF56436">
    <property type="entry name" value="C-type lectin-like"/>
    <property type="match status" value="1"/>
</dbReference>
<keyword evidence="5" id="KW-0812">Transmembrane</keyword>
<evidence type="ECO:0000256" key="4">
    <source>
        <dbReference type="PROSITE-ProRule" id="PRU00076"/>
    </source>
</evidence>
<feature type="domain" description="EGF-like" evidence="7">
    <location>
        <begin position="288"/>
        <end position="321"/>
    </location>
</feature>
<dbReference type="GO" id="GO:0032991">
    <property type="term" value="C:protein-containing complex"/>
    <property type="evidence" value="ECO:0007669"/>
    <property type="project" value="TreeGrafter"/>
</dbReference>
<dbReference type="SUPFAM" id="SSF57196">
    <property type="entry name" value="EGF/Laminin"/>
    <property type="match status" value="2"/>
</dbReference>
<evidence type="ECO:0000256" key="3">
    <source>
        <dbReference type="ARBA" id="ARBA00023157"/>
    </source>
</evidence>
<evidence type="ECO:0000256" key="2">
    <source>
        <dbReference type="ARBA" id="ARBA00022737"/>
    </source>
</evidence>
<proteinExistence type="predicted"/>
<comment type="caution">
    <text evidence="4">Lacks conserved residue(s) required for the propagation of feature annotation.</text>
</comment>
<dbReference type="GO" id="GO:0005886">
    <property type="term" value="C:plasma membrane"/>
    <property type="evidence" value="ECO:0007669"/>
    <property type="project" value="TreeGrafter"/>
</dbReference>
<sequence length="518" mass="59141">MLVNLTIIIILLKYTCSNAQGVPYNGTCTFTHDCADWRHGRVICDMTKRCTCRPVVTDINGKVFWNSTSRRCVYCPGKWFFRETRCYYFHYEKMNWLNARDKCRSSYMADLIVFNNIDDLNWIRKYGEEMSILMVFPDTWDTSYYTRFWIGAMNEPFVKFGEFSWIDNRGFRFDQNSSMWCRPNINGVPAVEDPQPSWTSNNTNETRVALIRWRSLRYNNQSVFCLNDEPPDKLSTFGCERTSTSFKTQCDTNSNICQNEGICTAVTEIEPIQCDCTETPYGGTYCADNCGSLPSHCHNGGNCTRPGYCQCTSLWEGPLCTEAKNPCLSNPCQHNGQCLQLGNTPSFKCDCGDSGWFGEFCHMTKYPCPADRCMNDGQCKAVGRDNFTCNCIKTGYQGVFCEQGCHNTNDPCQNGGSCIDNQCLCNSLTKGDFCEIINDRNPANNQIQKDNNPLKIWLIIGLCIVSIIIIVGLIYSRKKLFQSREQRRNLIDNYKSNRKQNNENIESDSISIAISQTS</sequence>
<dbReference type="CDD" id="cd00037">
    <property type="entry name" value="CLECT"/>
    <property type="match status" value="1"/>
</dbReference>
<dbReference type="EMBL" id="CAJNOT010002055">
    <property type="protein sequence ID" value="CAF1279370.1"/>
    <property type="molecule type" value="Genomic_DNA"/>
</dbReference>
<feature type="domain" description="EGF-like" evidence="7">
    <location>
        <begin position="364"/>
        <end position="402"/>
    </location>
</feature>
<dbReference type="PROSITE" id="PS50041">
    <property type="entry name" value="C_TYPE_LECTIN_2"/>
    <property type="match status" value="1"/>
</dbReference>
<evidence type="ECO:0000313" key="9">
    <source>
        <dbReference type="EMBL" id="CAF1279370.1"/>
    </source>
</evidence>
<accession>A0A819C9G6</accession>
<dbReference type="GO" id="GO:0045197">
    <property type="term" value="P:establishment or maintenance of epithelial cell apical/basal polarity"/>
    <property type="evidence" value="ECO:0007669"/>
    <property type="project" value="TreeGrafter"/>
</dbReference>
<evidence type="ECO:0000256" key="6">
    <source>
        <dbReference type="SAM" id="SignalP"/>
    </source>
</evidence>
<dbReference type="InterPro" id="IPR016186">
    <property type="entry name" value="C-type_lectin-like/link_sf"/>
</dbReference>
<dbReference type="Gene3D" id="3.10.100.10">
    <property type="entry name" value="Mannose-Binding Protein A, subunit A"/>
    <property type="match status" value="1"/>
</dbReference>
<evidence type="ECO:0000256" key="1">
    <source>
        <dbReference type="ARBA" id="ARBA00022536"/>
    </source>
</evidence>
<evidence type="ECO:0000313" key="11">
    <source>
        <dbReference type="Proteomes" id="UP000663836"/>
    </source>
</evidence>
<protein>
    <submittedName>
        <fullName evidence="10">Uncharacterized protein</fullName>
    </submittedName>
</protein>
<keyword evidence="5" id="KW-1133">Transmembrane helix</keyword>
<dbReference type="Proteomes" id="UP000663864">
    <property type="component" value="Unassembled WGS sequence"/>
</dbReference>
<dbReference type="EMBL" id="CAJOBD010001548">
    <property type="protein sequence ID" value="CAF3810869.1"/>
    <property type="molecule type" value="Genomic_DNA"/>
</dbReference>
<keyword evidence="6" id="KW-0732">Signal</keyword>
<dbReference type="InterPro" id="IPR051022">
    <property type="entry name" value="Notch_Cell-Fate_Det"/>
</dbReference>
<feature type="signal peptide" evidence="6">
    <location>
        <begin position="1"/>
        <end position="19"/>
    </location>
</feature>
<organism evidence="10 11">
    <name type="scientific">Rotaria sordida</name>
    <dbReference type="NCBI Taxonomy" id="392033"/>
    <lineage>
        <taxon>Eukaryota</taxon>
        <taxon>Metazoa</taxon>
        <taxon>Spiralia</taxon>
        <taxon>Gnathifera</taxon>
        <taxon>Rotifera</taxon>
        <taxon>Eurotatoria</taxon>
        <taxon>Bdelloidea</taxon>
        <taxon>Philodinida</taxon>
        <taxon>Philodinidae</taxon>
        <taxon>Rotaria</taxon>
    </lineage>
</organism>
<dbReference type="AlphaFoldDB" id="A0A819C9G6"/>
<dbReference type="PROSITE" id="PS50026">
    <property type="entry name" value="EGF_3"/>
    <property type="match status" value="4"/>
</dbReference>
<gene>
    <name evidence="10" type="ORF">JBS370_LOCUS15859</name>
    <name evidence="9" type="ORF">ZHD862_LOCUS26845</name>
</gene>
<feature type="disulfide bond" evidence="4">
    <location>
        <begin position="332"/>
        <end position="349"/>
    </location>
</feature>
<keyword evidence="3 4" id="KW-1015">Disulfide bond</keyword>
<comment type="caution">
    <text evidence="10">The sequence shown here is derived from an EMBL/GenBank/DDBJ whole genome shotgun (WGS) entry which is preliminary data.</text>
</comment>
<reference evidence="10" key="1">
    <citation type="submission" date="2021-02" db="EMBL/GenBank/DDBJ databases">
        <authorList>
            <person name="Nowell W R."/>
        </authorList>
    </citation>
    <scope>NUCLEOTIDE SEQUENCE</scope>
</reference>
<feature type="transmembrane region" description="Helical" evidence="5">
    <location>
        <begin position="456"/>
        <end position="475"/>
    </location>
</feature>
<keyword evidence="5" id="KW-0472">Membrane</keyword>
<keyword evidence="1 4" id="KW-0245">EGF-like domain</keyword>
<feature type="domain" description="EGF-like" evidence="7">
    <location>
        <begin position="323"/>
        <end position="362"/>
    </location>
</feature>
<dbReference type="GO" id="GO:0007157">
    <property type="term" value="P:heterophilic cell-cell adhesion via plasma membrane cell adhesion molecules"/>
    <property type="evidence" value="ECO:0007669"/>
    <property type="project" value="TreeGrafter"/>
</dbReference>
<evidence type="ECO:0000256" key="5">
    <source>
        <dbReference type="SAM" id="Phobius"/>
    </source>
</evidence>
<dbReference type="InterPro" id="IPR000742">
    <property type="entry name" value="EGF"/>
</dbReference>
<feature type="chain" id="PRO_5035617684" evidence="6">
    <location>
        <begin position="20"/>
        <end position="518"/>
    </location>
</feature>
<dbReference type="SMART" id="SM00034">
    <property type="entry name" value="CLECT"/>
    <property type="match status" value="1"/>
</dbReference>
<dbReference type="InterPro" id="IPR001304">
    <property type="entry name" value="C-type_lectin-like"/>
</dbReference>
<dbReference type="PROSITE" id="PS00022">
    <property type="entry name" value="EGF_1"/>
    <property type="match status" value="1"/>
</dbReference>
<dbReference type="Pfam" id="PF00008">
    <property type="entry name" value="EGF"/>
    <property type="match status" value="1"/>
</dbReference>
<name>A0A819C9G6_9BILA</name>
<dbReference type="Gene3D" id="2.10.25.10">
    <property type="entry name" value="Laminin"/>
    <property type="match status" value="4"/>
</dbReference>
<feature type="domain" description="EGF-like" evidence="7">
    <location>
        <begin position="246"/>
        <end position="287"/>
    </location>
</feature>
<feature type="disulfide bond" evidence="4">
    <location>
        <begin position="311"/>
        <end position="320"/>
    </location>
</feature>
<dbReference type="SMART" id="SM00181">
    <property type="entry name" value="EGF"/>
    <property type="match status" value="5"/>
</dbReference>
<feature type="disulfide bond" evidence="4">
    <location>
        <begin position="257"/>
        <end position="274"/>
    </location>
</feature>
<dbReference type="PANTHER" id="PTHR24049">
    <property type="entry name" value="CRUMBS FAMILY MEMBER"/>
    <property type="match status" value="1"/>
</dbReference>
<dbReference type="InterPro" id="IPR016187">
    <property type="entry name" value="CTDL_fold"/>
</dbReference>
<dbReference type="Proteomes" id="UP000663836">
    <property type="component" value="Unassembled WGS sequence"/>
</dbReference>
<evidence type="ECO:0000313" key="10">
    <source>
        <dbReference type="EMBL" id="CAF3810869.1"/>
    </source>
</evidence>
<keyword evidence="2" id="KW-0677">Repeat</keyword>
<evidence type="ECO:0000259" key="7">
    <source>
        <dbReference type="PROSITE" id="PS50026"/>
    </source>
</evidence>